<dbReference type="InterPro" id="IPR044946">
    <property type="entry name" value="Restrct_endonuc_typeI_TRD_sf"/>
</dbReference>
<evidence type="ECO:0000313" key="5">
    <source>
        <dbReference type="EMBL" id="QPK79213.1"/>
    </source>
</evidence>
<evidence type="ECO:0000259" key="4">
    <source>
        <dbReference type="Pfam" id="PF01420"/>
    </source>
</evidence>
<name>A0A7T0P9W8_9CORY</name>
<sequence length="390" mass="43662">MTTTPQHNWPMVRLGDVLQEFTARPTPEQQAGTILTLTEKNGFMRQEDRFNKRLALENTSKYKVIRRGEFALNPYLLWAGAIALNTRFEEGIISPLYPTFRVSPSASAGYLNHLFKTEAMISRFDQIAFGSVPRKRRTRVPDFLSLQIPLPPLEEQHRIAEILDAAISSRSSITERLTTLSQLKHDVFSSMFLAKPRVTTTIGEYLESTQYGTSAKANESTGIPILRMGNITYGGDVDLAQLKYIDMSSQDRVKYSLREGDLLFNRTNSKDLVGKTAVFPHLDGEYTFAGYLVRCRVNDTATPEYVAGFLNSPAGKTLLRNKAKAIVGMANINAKELASTPIPVAVLPEQQEFSRIVRSIDKVSNALRQQLQLADDLVLSLNIRAFQGKL</sequence>
<dbReference type="CDD" id="cd17524">
    <property type="entry name" value="RMtype1_S_EcoUTORF5051P-TRD2-CR2_like"/>
    <property type="match status" value="1"/>
</dbReference>
<keyword evidence="5" id="KW-0255">Endonuclease</keyword>
<dbReference type="EMBL" id="CP064954">
    <property type="protein sequence ID" value="QPK79213.1"/>
    <property type="molecule type" value="Genomic_DNA"/>
</dbReference>
<keyword evidence="5" id="KW-0378">Hydrolase</keyword>
<dbReference type="KEGG" id="cliz:G7Y31_00275"/>
<dbReference type="PANTHER" id="PTHR30408">
    <property type="entry name" value="TYPE-1 RESTRICTION ENZYME ECOKI SPECIFICITY PROTEIN"/>
    <property type="match status" value="1"/>
</dbReference>
<evidence type="ECO:0000256" key="1">
    <source>
        <dbReference type="ARBA" id="ARBA00010923"/>
    </source>
</evidence>
<feature type="domain" description="Type I restriction modification DNA specificity" evidence="4">
    <location>
        <begin position="215"/>
        <end position="371"/>
    </location>
</feature>
<keyword evidence="3" id="KW-0238">DNA-binding</keyword>
<dbReference type="SUPFAM" id="SSF116734">
    <property type="entry name" value="DNA methylase specificity domain"/>
    <property type="match status" value="2"/>
</dbReference>
<evidence type="ECO:0000313" key="6">
    <source>
        <dbReference type="Proteomes" id="UP000594681"/>
    </source>
</evidence>
<feature type="domain" description="Type I restriction modification DNA specificity" evidence="4">
    <location>
        <begin position="140"/>
        <end position="176"/>
    </location>
</feature>
<dbReference type="InterPro" id="IPR052021">
    <property type="entry name" value="Type-I_RS_S_subunit"/>
</dbReference>
<organism evidence="5 6">
    <name type="scientific">Corynebacterium lizhenjunii</name>
    <dbReference type="NCBI Taxonomy" id="2709394"/>
    <lineage>
        <taxon>Bacteria</taxon>
        <taxon>Bacillati</taxon>
        <taxon>Actinomycetota</taxon>
        <taxon>Actinomycetes</taxon>
        <taxon>Mycobacteriales</taxon>
        <taxon>Corynebacteriaceae</taxon>
        <taxon>Corynebacterium</taxon>
    </lineage>
</organism>
<evidence type="ECO:0000256" key="3">
    <source>
        <dbReference type="ARBA" id="ARBA00023125"/>
    </source>
</evidence>
<dbReference type="Gene3D" id="3.90.220.20">
    <property type="entry name" value="DNA methylase specificity domains"/>
    <property type="match status" value="2"/>
</dbReference>
<dbReference type="PANTHER" id="PTHR30408:SF12">
    <property type="entry name" value="TYPE I RESTRICTION ENZYME MJAVIII SPECIFICITY SUBUNIT"/>
    <property type="match status" value="1"/>
</dbReference>
<keyword evidence="5" id="KW-0540">Nuclease</keyword>
<comment type="similarity">
    <text evidence="1">Belongs to the type-I restriction system S methylase family.</text>
</comment>
<dbReference type="GO" id="GO:0003677">
    <property type="term" value="F:DNA binding"/>
    <property type="evidence" value="ECO:0007669"/>
    <property type="project" value="UniProtKB-KW"/>
</dbReference>
<dbReference type="InterPro" id="IPR000055">
    <property type="entry name" value="Restrct_endonuc_typeI_TRD"/>
</dbReference>
<gene>
    <name evidence="5" type="ORF">G7Y31_00275</name>
</gene>
<proteinExistence type="inferred from homology"/>
<keyword evidence="2" id="KW-0680">Restriction system</keyword>
<dbReference type="AlphaFoldDB" id="A0A7T0P9W8"/>
<dbReference type="Proteomes" id="UP000594681">
    <property type="component" value="Chromosome"/>
</dbReference>
<dbReference type="REBASE" id="469496">
    <property type="entry name" value="S.CspZJ599ORF280P"/>
</dbReference>
<evidence type="ECO:0000256" key="2">
    <source>
        <dbReference type="ARBA" id="ARBA00022747"/>
    </source>
</evidence>
<dbReference type="GO" id="GO:0004519">
    <property type="term" value="F:endonuclease activity"/>
    <property type="evidence" value="ECO:0007669"/>
    <property type="project" value="UniProtKB-KW"/>
</dbReference>
<accession>A0A7T0P9W8</accession>
<protein>
    <submittedName>
        <fullName evidence="5">Restriction endonuclease subunit S</fullName>
    </submittedName>
</protein>
<dbReference type="GO" id="GO:0009307">
    <property type="term" value="P:DNA restriction-modification system"/>
    <property type="evidence" value="ECO:0007669"/>
    <property type="project" value="UniProtKB-KW"/>
</dbReference>
<reference evidence="5 6" key="1">
    <citation type="submission" date="2020-11" db="EMBL/GenBank/DDBJ databases">
        <title>Corynebacterium sp. ZJ-599.</title>
        <authorList>
            <person name="Zhou J."/>
        </authorList>
    </citation>
    <scope>NUCLEOTIDE SEQUENCE [LARGE SCALE GENOMIC DNA]</scope>
    <source>
        <strain evidence="5 6">ZJ-599</strain>
    </source>
</reference>
<dbReference type="Pfam" id="PF01420">
    <property type="entry name" value="Methylase_S"/>
    <property type="match status" value="2"/>
</dbReference>
<dbReference type="RefSeq" id="WP_165010376.1">
    <property type="nucleotide sequence ID" value="NZ_CP064954.1"/>
</dbReference>
<keyword evidence="6" id="KW-1185">Reference proteome</keyword>